<feature type="domain" description="PH" evidence="2">
    <location>
        <begin position="334"/>
        <end position="436"/>
    </location>
</feature>
<dbReference type="InterPro" id="IPR011993">
    <property type="entry name" value="PH-like_dom_sf"/>
</dbReference>
<feature type="region of interest" description="Disordered" evidence="1">
    <location>
        <begin position="87"/>
        <end position="112"/>
    </location>
</feature>
<dbReference type="AlphaFoldDB" id="A0A6B2L346"/>
<protein>
    <recommendedName>
        <fullName evidence="2">PH domain-containing protein</fullName>
    </recommendedName>
</protein>
<reference evidence="3" key="1">
    <citation type="journal article" date="2020" name="J. Eukaryot. Microbiol.">
        <title>De novo Sequencing, Assembly and Annotation of the Transcriptome for the Free-Living Testate Amoeba Arcella intermedia.</title>
        <authorList>
            <person name="Ribeiro G.M."/>
            <person name="Porfirio-Sousa A.L."/>
            <person name="Maurer-Alcala X.X."/>
            <person name="Katz L.A."/>
            <person name="Lahr D.J.G."/>
        </authorList>
    </citation>
    <scope>NUCLEOTIDE SEQUENCE</scope>
</reference>
<evidence type="ECO:0000259" key="2">
    <source>
        <dbReference type="PROSITE" id="PS50003"/>
    </source>
</evidence>
<feature type="compositionally biased region" description="Basic and acidic residues" evidence="1">
    <location>
        <begin position="221"/>
        <end position="235"/>
    </location>
</feature>
<feature type="region of interest" description="Disordered" evidence="1">
    <location>
        <begin position="211"/>
        <end position="238"/>
    </location>
</feature>
<organism evidence="3">
    <name type="scientific">Arcella intermedia</name>
    <dbReference type="NCBI Taxonomy" id="1963864"/>
    <lineage>
        <taxon>Eukaryota</taxon>
        <taxon>Amoebozoa</taxon>
        <taxon>Tubulinea</taxon>
        <taxon>Elardia</taxon>
        <taxon>Arcellinida</taxon>
        <taxon>Sphaerothecina</taxon>
        <taxon>Arcellidae</taxon>
        <taxon>Arcella</taxon>
    </lineage>
</organism>
<dbReference type="Gene3D" id="2.30.29.30">
    <property type="entry name" value="Pleckstrin-homology domain (PH domain)/Phosphotyrosine-binding domain (PTB)"/>
    <property type="match status" value="1"/>
</dbReference>
<dbReference type="Pfam" id="PF00169">
    <property type="entry name" value="PH"/>
    <property type="match status" value="1"/>
</dbReference>
<dbReference type="InterPro" id="IPR001849">
    <property type="entry name" value="PH_domain"/>
</dbReference>
<evidence type="ECO:0000256" key="1">
    <source>
        <dbReference type="SAM" id="MobiDB-lite"/>
    </source>
</evidence>
<proteinExistence type="predicted"/>
<evidence type="ECO:0000313" key="3">
    <source>
        <dbReference type="EMBL" id="NDV31376.1"/>
    </source>
</evidence>
<sequence>MRKSRKNEVFWKKVNDEEAVGDEFSKKRGKKSQNFDDTWKKIRNMTNSCEEKNKEEKIAEKVEENWDTEEMDFFTFLRLEEEDLKKVPTPELPPLREKDPAVKKREKKKEKAKKEEDLQYTMDFEPDKVPLFELAEETKQALQNLWKDFLSKKTNTAFGEESAMTTFYQIFSELFLNTDAGKRLFKGSIAKLGPSLVKYLISIMGALDHPSSSPLGSSPKETIEPKPPRDPKEPTKAIPPEESYVDVLATTRRRKETLPKVVSCETFRDIAIQHRIYGAVNEDYLDFGQAFCETMERMEIDFFYKEEAEGKSVWMYIFEVFGNFIMDFGKKIEEKKTSGHVHIAWRRDGNWKKCFLVLSLDTLYIYNKEEKSKLLLHIKLSNILNIDKLNKFDHNYVPSDHGFELNLSYHRKPTIWICTTENFAKNWMKELKWRMVALDGLEA</sequence>
<dbReference type="PROSITE" id="PS50003">
    <property type="entry name" value="PH_DOMAIN"/>
    <property type="match status" value="1"/>
</dbReference>
<name>A0A6B2L346_9EUKA</name>
<dbReference type="SUPFAM" id="SSF50729">
    <property type="entry name" value="PH domain-like"/>
    <property type="match status" value="1"/>
</dbReference>
<feature type="compositionally biased region" description="Polar residues" evidence="1">
    <location>
        <begin position="211"/>
        <end position="220"/>
    </location>
</feature>
<accession>A0A6B2L346</accession>
<dbReference type="EMBL" id="GIBP01002407">
    <property type="protein sequence ID" value="NDV31376.1"/>
    <property type="molecule type" value="Transcribed_RNA"/>
</dbReference>
<feature type="compositionally biased region" description="Basic and acidic residues" evidence="1">
    <location>
        <begin position="87"/>
        <end position="103"/>
    </location>
</feature>